<proteinExistence type="predicted"/>
<dbReference type="AlphaFoldDB" id="A0A0K2VE21"/>
<name>A0A0K2VE21_LEPSM</name>
<accession>A0A0K2VE21</accession>
<protein>
    <submittedName>
        <fullName evidence="1">Uncharacterized protein</fullName>
    </submittedName>
</protein>
<dbReference type="EMBL" id="HACA01031363">
    <property type="protein sequence ID" value="CDW48724.1"/>
    <property type="molecule type" value="Transcribed_RNA"/>
</dbReference>
<evidence type="ECO:0000313" key="1">
    <source>
        <dbReference type="EMBL" id="CDW48724.1"/>
    </source>
</evidence>
<reference evidence="1" key="1">
    <citation type="submission" date="2014-05" db="EMBL/GenBank/DDBJ databases">
        <authorList>
            <person name="Chronopoulou M."/>
        </authorList>
    </citation>
    <scope>NUCLEOTIDE SEQUENCE</scope>
    <source>
        <tissue evidence="1">Whole organism</tissue>
    </source>
</reference>
<sequence length="23" mass="2763">MQLAYKNSLYPRCHFFLNIFVAS</sequence>
<organism evidence="1">
    <name type="scientific">Lepeophtheirus salmonis</name>
    <name type="common">Salmon louse</name>
    <name type="synonym">Caligus salmonis</name>
    <dbReference type="NCBI Taxonomy" id="72036"/>
    <lineage>
        <taxon>Eukaryota</taxon>
        <taxon>Metazoa</taxon>
        <taxon>Ecdysozoa</taxon>
        <taxon>Arthropoda</taxon>
        <taxon>Crustacea</taxon>
        <taxon>Multicrustacea</taxon>
        <taxon>Hexanauplia</taxon>
        <taxon>Copepoda</taxon>
        <taxon>Siphonostomatoida</taxon>
        <taxon>Caligidae</taxon>
        <taxon>Lepeophtheirus</taxon>
    </lineage>
</organism>